<organism evidence="3 4">
    <name type="scientific">Propionibacterium acidifaciens F0233</name>
    <dbReference type="NCBI Taxonomy" id="553198"/>
    <lineage>
        <taxon>Bacteria</taxon>
        <taxon>Bacillati</taxon>
        <taxon>Actinomycetota</taxon>
        <taxon>Actinomycetes</taxon>
        <taxon>Propionibacteriales</taxon>
        <taxon>Propionibacteriaceae</taxon>
        <taxon>Propionibacterium</taxon>
    </lineage>
</organism>
<dbReference type="EMBL" id="ACVN02000330">
    <property type="protein sequence ID" value="ERK49162.1"/>
    <property type="molecule type" value="Genomic_DNA"/>
</dbReference>
<keyword evidence="4" id="KW-1185">Reference proteome</keyword>
<name>U2REI5_9ACTN</name>
<dbReference type="AlphaFoldDB" id="U2REI5"/>
<dbReference type="GO" id="GO:0008610">
    <property type="term" value="P:lipid biosynthetic process"/>
    <property type="evidence" value="ECO:0007669"/>
    <property type="project" value="TreeGrafter"/>
</dbReference>
<dbReference type="Proteomes" id="UP000017052">
    <property type="component" value="Unassembled WGS sequence"/>
</dbReference>
<dbReference type="GeneID" id="95360288"/>
<dbReference type="OrthoDB" id="4169718at2"/>
<dbReference type="InterPro" id="IPR012223">
    <property type="entry name" value="TEII"/>
</dbReference>
<sequence>MIVVLELFPHAGGMAHQYAPLSRRLRGLCAGYGAEVDIRVADYRADGPARDVQQIARSCAEELARGDGPVVLAGHSLGAFVAYETALLLAPTSGTLSLVVSGQVAPQLHRGGSLHLASDEALVEELTRVDGGNRELFADAQMRSAFLPSIRDDYRLVETYTPSEPGAPLQRIVAVKGDRDGELDVHTMALWRRHARQWCGPIIVPGSHMHHLNPRGHLAEILTGEVFRCLTRPVPETA</sequence>
<reference evidence="3" key="1">
    <citation type="submission" date="2013-08" db="EMBL/GenBank/DDBJ databases">
        <authorList>
            <person name="Durkin A.S."/>
            <person name="Haft D.R."/>
            <person name="McCorrison J."/>
            <person name="Torralba M."/>
            <person name="Gillis M."/>
            <person name="Haft D.H."/>
            <person name="Methe B."/>
            <person name="Sutton G."/>
            <person name="Nelson K.E."/>
        </authorList>
    </citation>
    <scope>NUCLEOTIDE SEQUENCE [LARGE SCALE GENOMIC DNA]</scope>
    <source>
        <strain evidence="3">F0233</strain>
    </source>
</reference>
<evidence type="ECO:0000313" key="4">
    <source>
        <dbReference type="Proteomes" id="UP000017052"/>
    </source>
</evidence>
<evidence type="ECO:0000313" key="3">
    <source>
        <dbReference type="EMBL" id="ERK49162.1"/>
    </source>
</evidence>
<dbReference type="Gene3D" id="3.40.50.1820">
    <property type="entry name" value="alpha/beta hydrolase"/>
    <property type="match status" value="1"/>
</dbReference>
<evidence type="ECO:0000256" key="1">
    <source>
        <dbReference type="ARBA" id="ARBA00007169"/>
    </source>
</evidence>
<dbReference type="InterPro" id="IPR001031">
    <property type="entry name" value="Thioesterase"/>
</dbReference>
<dbReference type="SUPFAM" id="SSF53474">
    <property type="entry name" value="alpha/beta-Hydrolases"/>
    <property type="match status" value="1"/>
</dbReference>
<evidence type="ECO:0000259" key="2">
    <source>
        <dbReference type="Pfam" id="PF00975"/>
    </source>
</evidence>
<dbReference type="PANTHER" id="PTHR11487:SF0">
    <property type="entry name" value="S-ACYL FATTY ACID SYNTHASE THIOESTERASE, MEDIUM CHAIN"/>
    <property type="match status" value="1"/>
</dbReference>
<dbReference type="Pfam" id="PF00975">
    <property type="entry name" value="Thioesterase"/>
    <property type="match status" value="1"/>
</dbReference>
<accession>U2REI5</accession>
<dbReference type="InterPro" id="IPR029058">
    <property type="entry name" value="AB_hydrolase_fold"/>
</dbReference>
<comment type="caution">
    <text evidence="3">The sequence shown here is derived from an EMBL/GenBank/DDBJ whole genome shotgun (WGS) entry which is preliminary data.</text>
</comment>
<comment type="similarity">
    <text evidence="1">Belongs to the thioesterase family.</text>
</comment>
<protein>
    <submittedName>
        <fullName evidence="3">Thioesterase domain protein</fullName>
    </submittedName>
</protein>
<dbReference type="RefSeq" id="WP_021798909.1">
    <property type="nucleotide sequence ID" value="NZ_ACVN02000330.1"/>
</dbReference>
<proteinExistence type="inferred from homology"/>
<dbReference type="PANTHER" id="PTHR11487">
    <property type="entry name" value="THIOESTERASE"/>
    <property type="match status" value="1"/>
</dbReference>
<feature type="domain" description="Thioesterase" evidence="2">
    <location>
        <begin position="7"/>
        <end position="221"/>
    </location>
</feature>
<gene>
    <name evidence="3" type="ORF">HMPREF0682_1292</name>
</gene>